<dbReference type="EMBL" id="LMWL01000065">
    <property type="protein sequence ID" value="KUM92154.1"/>
    <property type="molecule type" value="Genomic_DNA"/>
</dbReference>
<evidence type="ECO:0000256" key="1">
    <source>
        <dbReference type="ARBA" id="ARBA00022801"/>
    </source>
</evidence>
<comment type="caution">
    <text evidence="3">The sequence shown here is derived from an EMBL/GenBank/DDBJ whole genome shotgun (WGS) entry which is preliminary data.</text>
</comment>
<dbReference type="PANTHER" id="PTHR33308:SF9">
    <property type="entry name" value="PEPTIDOGLYCAN HYDROLASE FLGJ"/>
    <property type="match status" value="1"/>
</dbReference>
<keyword evidence="4" id="KW-1185">Reference proteome</keyword>
<evidence type="ECO:0000259" key="2">
    <source>
        <dbReference type="SMART" id="SM00047"/>
    </source>
</evidence>
<protein>
    <recommendedName>
        <fullName evidence="2">Mannosyl-glycoprotein endo-beta-N-acetylglucosamidase-like domain-containing protein</fullName>
    </recommendedName>
</protein>
<dbReference type="PANTHER" id="PTHR33308">
    <property type="entry name" value="PEPTIDOGLYCAN HYDROLASE FLGJ"/>
    <property type="match status" value="1"/>
</dbReference>
<dbReference type="InterPro" id="IPR051056">
    <property type="entry name" value="Glycosyl_Hydrolase_73"/>
</dbReference>
<name>A0A101NF80_9ACTN</name>
<dbReference type="AlphaFoldDB" id="A0A101NF80"/>
<dbReference type="SMART" id="SM00047">
    <property type="entry name" value="LYZ2"/>
    <property type="match status" value="1"/>
</dbReference>
<dbReference type="STRING" id="67285.AQI88_33610"/>
<dbReference type="InterPro" id="IPR002901">
    <property type="entry name" value="MGlyc_endo_b_GlcNAc-like_dom"/>
</dbReference>
<feature type="domain" description="Mannosyl-glycoprotein endo-beta-N-acetylglucosamidase-like" evidence="2">
    <location>
        <begin position="11"/>
        <end position="176"/>
    </location>
</feature>
<evidence type="ECO:0000313" key="3">
    <source>
        <dbReference type="EMBL" id="KUM92154.1"/>
    </source>
</evidence>
<keyword evidence="1" id="KW-0378">Hydrolase</keyword>
<dbReference type="Proteomes" id="UP000054241">
    <property type="component" value="Unassembled WGS sequence"/>
</dbReference>
<dbReference type="Gene3D" id="1.10.530.10">
    <property type="match status" value="1"/>
</dbReference>
<accession>A0A101NF80</accession>
<dbReference type="GO" id="GO:0004040">
    <property type="term" value="F:amidase activity"/>
    <property type="evidence" value="ECO:0007669"/>
    <property type="project" value="InterPro"/>
</dbReference>
<gene>
    <name evidence="3" type="ORF">AQI88_33610</name>
</gene>
<sequence>MWSNAASAPPATGSATAADFRRRYGTYADASRTATQVPALVTLGQAALESGWGAHAPGNNFFGIKARASDPPETRQLLRTTEVLDRPDATFPEVISVTQRADGKYVYVVRDWFRVYATPEDSFTAHGTFLRDNGRYASAFQHTDDPYAFARAVADAGYATATNYYDALARVMRTIEASN</sequence>
<dbReference type="GO" id="GO:0071973">
    <property type="term" value="P:bacterial-type flagellum-dependent cell motility"/>
    <property type="evidence" value="ECO:0007669"/>
    <property type="project" value="TreeGrafter"/>
</dbReference>
<proteinExistence type="predicted"/>
<organism evidence="3 4">
    <name type="scientific">Streptomyces cellostaticus</name>
    <dbReference type="NCBI Taxonomy" id="67285"/>
    <lineage>
        <taxon>Bacteria</taxon>
        <taxon>Bacillati</taxon>
        <taxon>Actinomycetota</taxon>
        <taxon>Actinomycetes</taxon>
        <taxon>Kitasatosporales</taxon>
        <taxon>Streptomycetaceae</taxon>
        <taxon>Streptomyces</taxon>
    </lineage>
</organism>
<dbReference type="Pfam" id="PF01832">
    <property type="entry name" value="Glucosaminidase"/>
    <property type="match status" value="1"/>
</dbReference>
<reference evidence="3 4" key="1">
    <citation type="submission" date="2015-10" db="EMBL/GenBank/DDBJ databases">
        <title>Draft genome sequence of Streptomyces cellostaticus DSM 40189, type strain for the species Streptomyces cellostaticus.</title>
        <authorList>
            <person name="Ruckert C."/>
            <person name="Winkler A."/>
            <person name="Kalinowski J."/>
            <person name="Kampfer P."/>
            <person name="Glaeser S."/>
        </authorList>
    </citation>
    <scope>NUCLEOTIDE SEQUENCE [LARGE SCALE GENOMIC DNA]</scope>
    <source>
        <strain evidence="3 4">DSM 40189</strain>
    </source>
</reference>
<evidence type="ECO:0000313" key="4">
    <source>
        <dbReference type="Proteomes" id="UP000054241"/>
    </source>
</evidence>